<accession>A0AAV4X8A0</accession>
<reference evidence="1 2" key="1">
    <citation type="submission" date="2021-06" db="EMBL/GenBank/DDBJ databases">
        <title>Caerostris extrusa draft genome.</title>
        <authorList>
            <person name="Kono N."/>
            <person name="Arakawa K."/>
        </authorList>
    </citation>
    <scope>NUCLEOTIDE SEQUENCE [LARGE SCALE GENOMIC DNA]</scope>
</reference>
<comment type="caution">
    <text evidence="1">The sequence shown here is derived from an EMBL/GenBank/DDBJ whole genome shotgun (WGS) entry which is preliminary data.</text>
</comment>
<organism evidence="1 2">
    <name type="scientific">Caerostris extrusa</name>
    <name type="common">Bark spider</name>
    <name type="synonym">Caerostris bankana</name>
    <dbReference type="NCBI Taxonomy" id="172846"/>
    <lineage>
        <taxon>Eukaryota</taxon>
        <taxon>Metazoa</taxon>
        <taxon>Ecdysozoa</taxon>
        <taxon>Arthropoda</taxon>
        <taxon>Chelicerata</taxon>
        <taxon>Arachnida</taxon>
        <taxon>Araneae</taxon>
        <taxon>Araneomorphae</taxon>
        <taxon>Entelegynae</taxon>
        <taxon>Araneoidea</taxon>
        <taxon>Araneidae</taxon>
        <taxon>Caerostris</taxon>
    </lineage>
</organism>
<gene>
    <name evidence="1" type="ORF">CEXT_552131</name>
</gene>
<evidence type="ECO:0000313" key="1">
    <source>
        <dbReference type="EMBL" id="GIY90410.1"/>
    </source>
</evidence>
<dbReference type="EMBL" id="BPLR01017318">
    <property type="protein sequence ID" value="GIY90410.1"/>
    <property type="molecule type" value="Genomic_DNA"/>
</dbReference>
<keyword evidence="2" id="KW-1185">Reference proteome</keyword>
<proteinExistence type="predicted"/>
<protein>
    <recommendedName>
        <fullName evidence="3">Secreted protein</fullName>
    </recommendedName>
</protein>
<dbReference type="AlphaFoldDB" id="A0AAV4X8A0"/>
<evidence type="ECO:0000313" key="2">
    <source>
        <dbReference type="Proteomes" id="UP001054945"/>
    </source>
</evidence>
<sequence length="79" mass="8764">MLWVLSQKVMKSFFRILTYATLGARLGVEVGGGEKKPLLSISGEKNATCNILYDSLCRKRLVKSNNSVTMLPPACCYCF</sequence>
<dbReference type="Proteomes" id="UP001054945">
    <property type="component" value="Unassembled WGS sequence"/>
</dbReference>
<evidence type="ECO:0008006" key="3">
    <source>
        <dbReference type="Google" id="ProtNLM"/>
    </source>
</evidence>
<name>A0AAV4X8A0_CAEEX</name>